<accession>B0MWK0</accession>
<protein>
    <submittedName>
        <fullName evidence="1">Uncharacterized protein</fullName>
    </submittedName>
</protein>
<gene>
    <name evidence="1" type="ORF">ALIPUT_01534</name>
</gene>
<keyword evidence="2" id="KW-1185">Reference proteome</keyword>
<sequence>MVKIERGTANTVILTITGTLSKSETKFTGRFSGILSHEMELKNYSLNNVVFDETGGAKWNAEKKTIALPLRSSAHPDLKQFSLVFHSETETLATGNYPISENGEAGTVSLAKAYFANAPVYINGTLGPSEIGYKTGSIKVEVSPETNEYTLTIDARDSYDIIYQENASAQVVYGSTLTGSFQGSIGEQGGGEDPEEPQYNVWQDTYSNTPAVVSYGLTSDLEGYERSYIGRIDLQPDTEGEANMRLFFINRAPDASAAGFDPTQIEFIPGYSYATLGQDLDDPIFPYVLMEGDLNLSYDSGSQKWTLHYEGFFVAPLGHKIKVIADYVGPMDGFTAL</sequence>
<evidence type="ECO:0000313" key="1">
    <source>
        <dbReference type="EMBL" id="EDS03323.1"/>
    </source>
</evidence>
<name>B0MWK0_9BACT</name>
<evidence type="ECO:0000313" key="2">
    <source>
        <dbReference type="Proteomes" id="UP000005819"/>
    </source>
</evidence>
<comment type="caution">
    <text evidence="1">The sequence shown here is derived from an EMBL/GenBank/DDBJ whole genome shotgun (WGS) entry which is preliminary data.</text>
</comment>
<reference evidence="1" key="2">
    <citation type="submission" date="2013-09" db="EMBL/GenBank/DDBJ databases">
        <title>Draft genome sequence of Alistipes putredinis (DSM 17216).</title>
        <authorList>
            <person name="Sudarsanam P."/>
            <person name="Ley R."/>
            <person name="Guruge J."/>
            <person name="Turnbaugh P.J."/>
            <person name="Mahowald M."/>
            <person name="Liep D."/>
            <person name="Gordon J."/>
        </authorList>
    </citation>
    <scope>NUCLEOTIDE SEQUENCE</scope>
    <source>
        <strain evidence="1">DSM 17216</strain>
    </source>
</reference>
<dbReference type="Proteomes" id="UP000005819">
    <property type="component" value="Unassembled WGS sequence"/>
</dbReference>
<reference evidence="1" key="1">
    <citation type="submission" date="2007-10" db="EMBL/GenBank/DDBJ databases">
        <authorList>
            <person name="Fulton L."/>
            <person name="Clifton S."/>
            <person name="Fulton B."/>
            <person name="Xu J."/>
            <person name="Minx P."/>
            <person name="Pepin K.H."/>
            <person name="Johnson M."/>
            <person name="Thiruvilangam P."/>
            <person name="Bhonagiri V."/>
            <person name="Nash W.E."/>
            <person name="Mardis E.R."/>
            <person name="Wilson R.K."/>
        </authorList>
    </citation>
    <scope>NUCLEOTIDE SEQUENCE [LARGE SCALE GENOMIC DNA]</scope>
    <source>
        <strain evidence="1">DSM 17216</strain>
    </source>
</reference>
<organism evidence="1 2">
    <name type="scientific">Alistipes putredinis DSM 17216</name>
    <dbReference type="NCBI Taxonomy" id="445970"/>
    <lineage>
        <taxon>Bacteria</taxon>
        <taxon>Pseudomonadati</taxon>
        <taxon>Bacteroidota</taxon>
        <taxon>Bacteroidia</taxon>
        <taxon>Bacteroidales</taxon>
        <taxon>Rikenellaceae</taxon>
        <taxon>Alistipes</taxon>
    </lineage>
</organism>
<dbReference type="EMBL" id="ABFK02000019">
    <property type="protein sequence ID" value="EDS03323.1"/>
    <property type="molecule type" value="Genomic_DNA"/>
</dbReference>
<dbReference type="HOGENOM" id="CLU_822941_0_0_10"/>
<proteinExistence type="predicted"/>
<dbReference type="AlphaFoldDB" id="B0MWK0"/>